<dbReference type="AlphaFoldDB" id="Q9YDT0"/>
<dbReference type="Proteomes" id="UP000002518">
    <property type="component" value="Chromosome"/>
</dbReference>
<feature type="region of interest" description="Disordered" evidence="1">
    <location>
        <begin position="1"/>
        <end position="56"/>
    </location>
</feature>
<dbReference type="KEGG" id="ape:APE_0837"/>
<dbReference type="RefSeq" id="WP_010866009.1">
    <property type="nucleotide sequence ID" value="NC_000854.2"/>
</dbReference>
<evidence type="ECO:0000313" key="2">
    <source>
        <dbReference type="EMBL" id="BAA79817.1"/>
    </source>
</evidence>
<name>Q9YDT0_AERPE</name>
<dbReference type="STRING" id="272557.APE_0837"/>
<reference evidence="2 3" key="1">
    <citation type="journal article" date="1999" name="DNA Res.">
        <title>Complete genome sequence of an aerobic hyper-thermophilic crenarchaeon, Aeropyrum pernix K1.</title>
        <authorList>
            <person name="Kawarabayasi Y."/>
            <person name="Hino Y."/>
            <person name="Horikawa H."/>
            <person name="Yamazaki S."/>
            <person name="Haikawa Y."/>
            <person name="Jin-no K."/>
            <person name="Takahashi M."/>
            <person name="Sekine M."/>
            <person name="Baba S."/>
            <person name="Ankai A."/>
            <person name="Kosugi H."/>
            <person name="Hosoyama A."/>
            <person name="Fukui S."/>
            <person name="Nagai Y."/>
            <person name="Nishijima K."/>
            <person name="Nakazawa H."/>
            <person name="Takamiya M."/>
            <person name="Masuda S."/>
            <person name="Funahashi T."/>
            <person name="Tanaka T."/>
            <person name="Kudoh Y."/>
            <person name="Yamazaki J."/>
            <person name="Kushida N."/>
            <person name="Oguchi A."/>
            <person name="Aoki K."/>
            <person name="Kubota K."/>
            <person name="Nakamura Y."/>
            <person name="Nomura N."/>
            <person name="Sako Y."/>
            <person name="Kikuchi H."/>
        </authorList>
    </citation>
    <scope>NUCLEOTIDE SEQUENCE [LARGE SCALE GENOMIC DNA]</scope>
    <source>
        <strain evidence="3">ATCC 700893 / DSM 11879 / JCM 9820 / NBRC 100138 / K1</strain>
    </source>
</reference>
<evidence type="ECO:0000313" key="3">
    <source>
        <dbReference type="Proteomes" id="UP000002518"/>
    </source>
</evidence>
<dbReference type="PIR" id="A72677">
    <property type="entry name" value="A72677"/>
</dbReference>
<accession>Q9YDT0</accession>
<organism evidence="2 3">
    <name type="scientific">Aeropyrum pernix (strain ATCC 700893 / DSM 11879 / JCM 9820 / NBRC 100138 / K1)</name>
    <dbReference type="NCBI Taxonomy" id="272557"/>
    <lineage>
        <taxon>Archaea</taxon>
        <taxon>Thermoproteota</taxon>
        <taxon>Thermoprotei</taxon>
        <taxon>Desulfurococcales</taxon>
        <taxon>Desulfurococcaceae</taxon>
        <taxon>Aeropyrum</taxon>
    </lineage>
</organism>
<dbReference type="EMBL" id="BA000002">
    <property type="protein sequence ID" value="BAA79817.1"/>
    <property type="molecule type" value="Genomic_DNA"/>
</dbReference>
<gene>
    <name evidence="2" type="ordered locus">APE_0837</name>
</gene>
<protein>
    <submittedName>
        <fullName evidence="2">Uncharacterized protein</fullName>
    </submittedName>
</protein>
<dbReference type="GeneID" id="1444936"/>
<keyword evidence="3" id="KW-1185">Reference proteome</keyword>
<sequence length="238" mass="26980">MLPPRLRGNPVLSRYARFYKTPSPPAPAVTRGAPGPRPTGSRPPRSGSRASGRGRDLVDALLKEGLAYRDEERGYVVLKRPDAFKILEGRRASRSRPKTASVGWEELERRRWDRRVERAASFAYTSTPGSAILDDVHSQDTLNRWMEQWVQKLVSEGYSEKSARSMAANMLGGDFREDFEAAVRQMMNELGPGSRLYTWYGEGGWHVTVFNPRTGRKKSLSLKEFASSWEPDFVTVWD</sequence>
<feature type="compositionally biased region" description="Low complexity" evidence="1">
    <location>
        <begin position="30"/>
        <end position="51"/>
    </location>
</feature>
<dbReference type="EnsemblBacteria" id="BAA79817">
    <property type="protein sequence ID" value="BAA79817"/>
    <property type="gene ID" value="APE_0837"/>
</dbReference>
<proteinExistence type="predicted"/>
<evidence type="ECO:0000256" key="1">
    <source>
        <dbReference type="SAM" id="MobiDB-lite"/>
    </source>
</evidence>